<gene>
    <name evidence="2" type="ORF">FK220_012200</name>
</gene>
<reference evidence="2" key="1">
    <citation type="submission" date="2019-07" db="EMBL/GenBank/DDBJ databases">
        <authorList>
            <person name="De-Chao Zhang Q."/>
        </authorList>
    </citation>
    <scope>NUCLEOTIDE SEQUENCE</scope>
    <source>
        <strain evidence="2">TP-CH-4</strain>
    </source>
</reference>
<sequence>MVKKITKWTLGSMASLLVIFLIYGTIKQYSYDSKVKKEYPPTGNFSDIGQNKVHYKYSGEGEVTFILISGLGESMHTWSSIEDELAKRGRVFMYDRSGLGHSEEGILPRSVDNSAVELKKVLENEKIPGPFILIGHSAGGFIARYYAKKYPNNVLGLFLIDPYQGDVAKAEGAQASLGYKMMNWSFRNMSWSGIPYYLLPQPPHPTYKTSKAIKTYGSEANVEDISLEQFSKFDNEGGALPLYLLKADNKKAKLNEVQNKWSKAVFNKYNNGKNKYIRLESGHHIHIEKPEKVLDALDEFVSKLLD</sequence>
<dbReference type="AlphaFoldDB" id="A0A967AVF7"/>
<dbReference type="GO" id="GO:0016787">
    <property type="term" value="F:hydrolase activity"/>
    <property type="evidence" value="ECO:0007669"/>
    <property type="project" value="UniProtKB-KW"/>
</dbReference>
<keyword evidence="2" id="KW-0378">Hydrolase</keyword>
<dbReference type="Proteomes" id="UP000707206">
    <property type="component" value="Unassembled WGS sequence"/>
</dbReference>
<comment type="caution">
    <text evidence="2">The sequence shown here is derived from an EMBL/GenBank/DDBJ whole genome shotgun (WGS) entry which is preliminary data.</text>
</comment>
<dbReference type="InterPro" id="IPR050266">
    <property type="entry name" value="AB_hydrolase_sf"/>
</dbReference>
<evidence type="ECO:0000313" key="2">
    <source>
        <dbReference type="EMBL" id="NHF60110.1"/>
    </source>
</evidence>
<accession>A0A967AVF7</accession>
<dbReference type="SUPFAM" id="SSF53474">
    <property type="entry name" value="alpha/beta-Hydrolases"/>
    <property type="match status" value="1"/>
</dbReference>
<proteinExistence type="predicted"/>
<evidence type="ECO:0000313" key="3">
    <source>
        <dbReference type="Proteomes" id="UP000707206"/>
    </source>
</evidence>
<organism evidence="2 3">
    <name type="scientific">Pelagihabitans pacificus</name>
    <dbReference type="NCBI Taxonomy" id="2696054"/>
    <lineage>
        <taxon>Bacteria</taxon>
        <taxon>Pseudomonadati</taxon>
        <taxon>Bacteroidota</taxon>
        <taxon>Flavobacteriia</taxon>
        <taxon>Flavobacteriales</taxon>
        <taxon>Flavobacteriaceae</taxon>
        <taxon>Pelagihabitans</taxon>
    </lineage>
</organism>
<feature type="domain" description="AB hydrolase-1" evidence="1">
    <location>
        <begin position="64"/>
        <end position="162"/>
    </location>
</feature>
<name>A0A967AVF7_9FLAO</name>
<evidence type="ECO:0000259" key="1">
    <source>
        <dbReference type="Pfam" id="PF00561"/>
    </source>
</evidence>
<dbReference type="EMBL" id="VIKU02000003">
    <property type="protein sequence ID" value="NHF60110.1"/>
    <property type="molecule type" value="Genomic_DNA"/>
</dbReference>
<dbReference type="PANTHER" id="PTHR43798">
    <property type="entry name" value="MONOACYLGLYCEROL LIPASE"/>
    <property type="match status" value="1"/>
</dbReference>
<dbReference type="RefSeq" id="WP_152574607.1">
    <property type="nucleotide sequence ID" value="NZ_VIKU02000003.1"/>
</dbReference>
<protein>
    <submittedName>
        <fullName evidence="2">Alpha/beta hydrolase</fullName>
    </submittedName>
</protein>
<reference evidence="2" key="2">
    <citation type="submission" date="2020-03" db="EMBL/GenBank/DDBJ databases">
        <title>Flavobacteriaceae bacterium strain TP-CH-4, a member of the family Flavobacteriaceae isolated from a deep-sea seamount.</title>
        <authorList>
            <person name="Zhang D.-C."/>
        </authorList>
    </citation>
    <scope>NUCLEOTIDE SEQUENCE</scope>
    <source>
        <strain evidence="2">TP-CH-4</strain>
    </source>
</reference>
<dbReference type="InterPro" id="IPR029058">
    <property type="entry name" value="AB_hydrolase_fold"/>
</dbReference>
<dbReference type="GO" id="GO:0016020">
    <property type="term" value="C:membrane"/>
    <property type="evidence" value="ECO:0007669"/>
    <property type="project" value="TreeGrafter"/>
</dbReference>
<dbReference type="Pfam" id="PF00561">
    <property type="entry name" value="Abhydrolase_1"/>
    <property type="match status" value="1"/>
</dbReference>
<dbReference type="Gene3D" id="3.40.50.1820">
    <property type="entry name" value="alpha/beta hydrolase"/>
    <property type="match status" value="1"/>
</dbReference>
<dbReference type="PANTHER" id="PTHR43798:SF33">
    <property type="entry name" value="HYDROLASE, PUTATIVE (AFU_ORTHOLOGUE AFUA_2G14860)-RELATED"/>
    <property type="match status" value="1"/>
</dbReference>
<keyword evidence="3" id="KW-1185">Reference proteome</keyword>
<dbReference type="InterPro" id="IPR000073">
    <property type="entry name" value="AB_hydrolase_1"/>
</dbReference>